<evidence type="ECO:0000256" key="1">
    <source>
        <dbReference type="SAM" id="Phobius"/>
    </source>
</evidence>
<dbReference type="EMBL" id="BAAAYV010000011">
    <property type="protein sequence ID" value="GAA3661544.1"/>
    <property type="molecule type" value="Genomic_DNA"/>
</dbReference>
<comment type="caution">
    <text evidence="2">The sequence shown here is derived from an EMBL/GenBank/DDBJ whole genome shotgun (WGS) entry which is preliminary data.</text>
</comment>
<proteinExistence type="predicted"/>
<feature type="transmembrane region" description="Helical" evidence="1">
    <location>
        <begin position="35"/>
        <end position="61"/>
    </location>
</feature>
<organism evidence="2 3">
    <name type="scientific">Microbacterium marinilacus</name>
    <dbReference type="NCBI Taxonomy" id="415209"/>
    <lineage>
        <taxon>Bacteria</taxon>
        <taxon>Bacillati</taxon>
        <taxon>Actinomycetota</taxon>
        <taxon>Actinomycetes</taxon>
        <taxon>Micrococcales</taxon>
        <taxon>Microbacteriaceae</taxon>
        <taxon>Microbacterium</taxon>
    </lineage>
</organism>
<keyword evidence="1" id="KW-1133">Transmembrane helix</keyword>
<protein>
    <submittedName>
        <fullName evidence="2">Uncharacterized protein</fullName>
    </submittedName>
</protein>
<evidence type="ECO:0000313" key="2">
    <source>
        <dbReference type="EMBL" id="GAA3661544.1"/>
    </source>
</evidence>
<name>A0ABP7BK42_9MICO</name>
<keyword evidence="1" id="KW-0812">Transmembrane</keyword>
<keyword evidence="1" id="KW-0472">Membrane</keyword>
<accession>A0ABP7BK42</accession>
<keyword evidence="3" id="KW-1185">Reference proteome</keyword>
<sequence length="67" mass="6952">MIRTGQVLLALAALGVVPAAWRAVAAARSGARWRWLSVLSWTVVTLGFAGLGFALVVGGALQPSLSY</sequence>
<reference evidence="3" key="1">
    <citation type="journal article" date="2019" name="Int. J. Syst. Evol. Microbiol.">
        <title>The Global Catalogue of Microorganisms (GCM) 10K type strain sequencing project: providing services to taxonomists for standard genome sequencing and annotation.</title>
        <authorList>
            <consortium name="The Broad Institute Genomics Platform"/>
            <consortium name="The Broad Institute Genome Sequencing Center for Infectious Disease"/>
            <person name="Wu L."/>
            <person name="Ma J."/>
        </authorList>
    </citation>
    <scope>NUCLEOTIDE SEQUENCE [LARGE SCALE GENOMIC DNA]</scope>
    <source>
        <strain evidence="3">JCM 16546</strain>
    </source>
</reference>
<evidence type="ECO:0000313" key="3">
    <source>
        <dbReference type="Proteomes" id="UP001410795"/>
    </source>
</evidence>
<gene>
    <name evidence="2" type="ORF">GCM10022202_23590</name>
</gene>
<dbReference type="Proteomes" id="UP001410795">
    <property type="component" value="Unassembled WGS sequence"/>
</dbReference>